<evidence type="ECO:0008006" key="5">
    <source>
        <dbReference type="Google" id="ProtNLM"/>
    </source>
</evidence>
<organism evidence="3 4">
    <name type="scientific">Rhizobium leguminosarum</name>
    <dbReference type="NCBI Taxonomy" id="384"/>
    <lineage>
        <taxon>Bacteria</taxon>
        <taxon>Pseudomonadati</taxon>
        <taxon>Pseudomonadota</taxon>
        <taxon>Alphaproteobacteria</taxon>
        <taxon>Hyphomicrobiales</taxon>
        <taxon>Rhizobiaceae</taxon>
        <taxon>Rhizobium/Agrobacterium group</taxon>
        <taxon>Rhizobium</taxon>
    </lineage>
</organism>
<sequence length="450" mass="48893">MSEDAIPKKEPTGKDVSEPKTVPGTVANKNEPSDAGPEVTLAETPSTPKMSERPTIPSNVGAVPETNGAKRYPPLSPELQRAAEDVRILYSYISREGRLEPEKLLEQPLSIYAETPDRILDPANPPSYEERATLWKILSELSNLARPASADTIRSSYYSELMNAASGSGRKSNRVVERPIRTLGVIGFIVTLLLGLYVSFTESVVADTIARINEYNNIRVGTYAGTRLEKLAITPVPGRAANTSTITAPGETDQQPKNDDLPLPMAQSGANVDFDFSTLRTEALDEIDREINNSFEILRFATLQFGDQSKQDVSTPQGKHSLFERTLLNIQGYVNKTISAFILPAIASLLGAVVFILRDAQRRMESVSLSPLRSETYGPRIILAVIAGTVIGWLSGQDASGVFGKISPAAASFVVGYCTEILFRLLDSIKQALGVDEEEAAARQKTVPRG</sequence>
<keyword evidence="2" id="KW-0812">Transmembrane</keyword>
<proteinExistence type="predicted"/>
<feature type="transmembrane region" description="Helical" evidence="2">
    <location>
        <begin position="338"/>
        <end position="357"/>
    </location>
</feature>
<feature type="region of interest" description="Disordered" evidence="1">
    <location>
        <begin position="1"/>
        <end position="77"/>
    </location>
</feature>
<evidence type="ECO:0000256" key="1">
    <source>
        <dbReference type="SAM" id="MobiDB-lite"/>
    </source>
</evidence>
<name>A0AAE2MHM6_RHILE</name>
<feature type="transmembrane region" description="Helical" evidence="2">
    <location>
        <begin position="180"/>
        <end position="200"/>
    </location>
</feature>
<comment type="caution">
    <text evidence="3">The sequence shown here is derived from an EMBL/GenBank/DDBJ whole genome shotgun (WGS) entry which is preliminary data.</text>
</comment>
<dbReference type="AlphaFoldDB" id="A0AAE2MHM6"/>
<keyword evidence="2" id="KW-0472">Membrane</keyword>
<feature type="transmembrane region" description="Helical" evidence="2">
    <location>
        <begin position="377"/>
        <end position="396"/>
    </location>
</feature>
<dbReference type="RefSeq" id="WP_183606575.1">
    <property type="nucleotide sequence ID" value="NZ_JACHAZ010000002.1"/>
</dbReference>
<evidence type="ECO:0000313" key="3">
    <source>
        <dbReference type="EMBL" id="MBB4289486.1"/>
    </source>
</evidence>
<dbReference type="Proteomes" id="UP000538507">
    <property type="component" value="Unassembled WGS sequence"/>
</dbReference>
<feature type="compositionally biased region" description="Basic and acidic residues" evidence="1">
    <location>
        <begin position="1"/>
        <end position="18"/>
    </location>
</feature>
<evidence type="ECO:0000256" key="2">
    <source>
        <dbReference type="SAM" id="Phobius"/>
    </source>
</evidence>
<dbReference type="EMBL" id="JACIGO010000001">
    <property type="protein sequence ID" value="MBB4289486.1"/>
    <property type="molecule type" value="Genomic_DNA"/>
</dbReference>
<accession>A0AAE2MHM6</accession>
<keyword evidence="2" id="KW-1133">Transmembrane helix</keyword>
<gene>
    <name evidence="3" type="ORF">GGE16_001502</name>
</gene>
<reference evidence="3 4" key="1">
    <citation type="submission" date="2020-08" db="EMBL/GenBank/DDBJ databases">
        <title>Genomic Encyclopedia of Type Strains, Phase IV (KMG-V): Genome sequencing to study the core and pangenomes of soil and plant-associated prokaryotes.</title>
        <authorList>
            <person name="Whitman W."/>
        </authorList>
    </citation>
    <scope>NUCLEOTIDE SEQUENCE [LARGE SCALE GENOMIC DNA]</scope>
    <source>
        <strain evidence="3 4">SEMIA 415</strain>
    </source>
</reference>
<evidence type="ECO:0000313" key="4">
    <source>
        <dbReference type="Proteomes" id="UP000538507"/>
    </source>
</evidence>
<protein>
    <recommendedName>
        <fullName evidence="5">Transmembrane protein</fullName>
    </recommendedName>
</protein>